<proteinExistence type="predicted"/>
<dbReference type="Proteomes" id="UP000823388">
    <property type="component" value="Chromosome 3N"/>
</dbReference>
<evidence type="ECO:0000313" key="2">
    <source>
        <dbReference type="Proteomes" id="UP000823388"/>
    </source>
</evidence>
<evidence type="ECO:0000313" key="1">
    <source>
        <dbReference type="EMBL" id="KAG2615014.1"/>
    </source>
</evidence>
<keyword evidence="2" id="KW-1185">Reference proteome</keyword>
<comment type="caution">
    <text evidence="1">The sequence shown here is derived from an EMBL/GenBank/DDBJ whole genome shotgun (WGS) entry which is preliminary data.</text>
</comment>
<sequence>MFICSKECPFFMHSIGLQFIKFGPTWCLGRLTFSAEDLIGLMALLFFQSIDHLLALICRFTTGSMFICSKECPFFMHSIGLQFIKFGPTWCLGRLTFSAEDLIGLMALLFFQSIDHLLALICSFELALEVEQLMRKNILTAMSYHFIGLISWILKKYDGSGVDHAKFCFQVCCETVVPTIPIIFHRTKAICSAYGQTGAVCEACFNNALPMTLYYKMSGSSPNKQEVDTTWSLFFVIPEGSSNDHGNENGMTRDSCAQIHGSI</sequence>
<protein>
    <submittedName>
        <fullName evidence="1">Uncharacterized protein</fullName>
    </submittedName>
</protein>
<dbReference type="EMBL" id="CM029042">
    <property type="protein sequence ID" value="KAG2615014.1"/>
    <property type="molecule type" value="Genomic_DNA"/>
</dbReference>
<dbReference type="AlphaFoldDB" id="A0A8T0U2E7"/>
<accession>A0A8T0U2E7</accession>
<organism evidence="1 2">
    <name type="scientific">Panicum virgatum</name>
    <name type="common">Blackwell switchgrass</name>
    <dbReference type="NCBI Taxonomy" id="38727"/>
    <lineage>
        <taxon>Eukaryota</taxon>
        <taxon>Viridiplantae</taxon>
        <taxon>Streptophyta</taxon>
        <taxon>Embryophyta</taxon>
        <taxon>Tracheophyta</taxon>
        <taxon>Spermatophyta</taxon>
        <taxon>Magnoliopsida</taxon>
        <taxon>Liliopsida</taxon>
        <taxon>Poales</taxon>
        <taxon>Poaceae</taxon>
        <taxon>PACMAD clade</taxon>
        <taxon>Panicoideae</taxon>
        <taxon>Panicodae</taxon>
        <taxon>Paniceae</taxon>
        <taxon>Panicinae</taxon>
        <taxon>Panicum</taxon>
        <taxon>Panicum sect. Hiantes</taxon>
    </lineage>
</organism>
<name>A0A8T0U2E7_PANVG</name>
<reference evidence="1" key="1">
    <citation type="submission" date="2020-05" db="EMBL/GenBank/DDBJ databases">
        <title>WGS assembly of Panicum virgatum.</title>
        <authorList>
            <person name="Lovell J.T."/>
            <person name="Jenkins J."/>
            <person name="Shu S."/>
            <person name="Juenger T.E."/>
            <person name="Schmutz J."/>
        </authorList>
    </citation>
    <scope>NUCLEOTIDE SEQUENCE</scope>
    <source>
        <strain evidence="1">AP13</strain>
    </source>
</reference>
<gene>
    <name evidence="1" type="ORF">PVAP13_3NG026070</name>
</gene>